<keyword evidence="1" id="KW-0812">Transmembrane</keyword>
<evidence type="ECO:0000256" key="1">
    <source>
        <dbReference type="SAM" id="Phobius"/>
    </source>
</evidence>
<feature type="transmembrane region" description="Helical" evidence="1">
    <location>
        <begin position="81"/>
        <end position="99"/>
    </location>
</feature>
<dbReference type="VEuPathDB" id="VectorBase:GBRI042652"/>
<reference evidence="3" key="1">
    <citation type="submission" date="2014-03" db="EMBL/GenBank/DDBJ databases">
        <authorList>
            <person name="Aksoy S."/>
            <person name="Warren W."/>
            <person name="Wilson R.K."/>
        </authorList>
    </citation>
    <scope>NUCLEOTIDE SEQUENCE [LARGE SCALE GENOMIC DNA]</scope>
    <source>
        <strain evidence="3">IAEA</strain>
    </source>
</reference>
<dbReference type="EnsemblMetazoa" id="GBRI042652-RA">
    <property type="protein sequence ID" value="GBRI042652-PA"/>
    <property type="gene ID" value="GBRI042652"/>
</dbReference>
<accession>A0A1A9X383</accession>
<evidence type="ECO:0000313" key="3">
    <source>
        <dbReference type="Proteomes" id="UP000091820"/>
    </source>
</evidence>
<dbReference type="Proteomes" id="UP000091820">
    <property type="component" value="Unassembled WGS sequence"/>
</dbReference>
<organism evidence="2 3">
    <name type="scientific">Glossina brevipalpis</name>
    <dbReference type="NCBI Taxonomy" id="37001"/>
    <lineage>
        <taxon>Eukaryota</taxon>
        <taxon>Metazoa</taxon>
        <taxon>Ecdysozoa</taxon>
        <taxon>Arthropoda</taxon>
        <taxon>Hexapoda</taxon>
        <taxon>Insecta</taxon>
        <taxon>Pterygota</taxon>
        <taxon>Neoptera</taxon>
        <taxon>Endopterygota</taxon>
        <taxon>Diptera</taxon>
        <taxon>Brachycera</taxon>
        <taxon>Muscomorpha</taxon>
        <taxon>Hippoboscoidea</taxon>
        <taxon>Glossinidae</taxon>
        <taxon>Glossina</taxon>
    </lineage>
</organism>
<keyword evidence="1" id="KW-0472">Membrane</keyword>
<keyword evidence="1" id="KW-1133">Transmembrane helix</keyword>
<evidence type="ECO:0000313" key="2">
    <source>
        <dbReference type="EnsemblMetazoa" id="GBRI042652-PA"/>
    </source>
</evidence>
<reference evidence="2" key="2">
    <citation type="submission" date="2020-05" db="UniProtKB">
        <authorList>
            <consortium name="EnsemblMetazoa"/>
        </authorList>
    </citation>
    <scope>IDENTIFICATION</scope>
    <source>
        <strain evidence="2">IAEA</strain>
    </source>
</reference>
<dbReference type="AlphaFoldDB" id="A0A1A9X383"/>
<name>A0A1A9X383_9MUSC</name>
<protein>
    <submittedName>
        <fullName evidence="2">Uncharacterized protein</fullName>
    </submittedName>
</protein>
<proteinExistence type="predicted"/>
<keyword evidence="3" id="KW-1185">Reference proteome</keyword>
<sequence length="101" mass="12178">MFTRPLYPRDIFQSLITTSMARRENLKKIIHRGLPSTQDLFISFTTGTEVYNNGNGNDYDYDYNCEYYDQRQKQMKQRQQCKLFPAFFFCLINTNWFPFSV</sequence>